<dbReference type="InterPro" id="IPR023198">
    <property type="entry name" value="PGP-like_dom2"/>
</dbReference>
<accession>A0A1Q4HK53</accession>
<evidence type="ECO:0000313" key="2">
    <source>
        <dbReference type="Proteomes" id="UP000186438"/>
    </source>
</evidence>
<dbReference type="AlphaFoldDB" id="A0A1Q4HK53"/>
<dbReference type="SFLD" id="SFLDG01129">
    <property type="entry name" value="C1.5:_HAD__Beta-PGM__Phosphata"/>
    <property type="match status" value="1"/>
</dbReference>
<reference evidence="1 2" key="1">
    <citation type="submission" date="2016-11" db="EMBL/GenBank/DDBJ databases">
        <title>Genome sequences of unsequenced Mycobacteria.</title>
        <authorList>
            <person name="Greninger A.L."/>
            <person name="Fang F."/>
            <person name="Jerome K.R."/>
        </authorList>
    </citation>
    <scope>NUCLEOTIDE SEQUENCE [LARGE SCALE GENOMIC DNA]</scope>
    <source>
        <strain evidence="1 2">M11</strain>
    </source>
</reference>
<name>A0A1Q4HK53_9MYCO</name>
<dbReference type="EMBL" id="MPNT01000036">
    <property type="protein sequence ID" value="OJZ67928.1"/>
    <property type="molecule type" value="Genomic_DNA"/>
</dbReference>
<gene>
    <name evidence="1" type="ORF">BRW65_25670</name>
</gene>
<dbReference type="STRING" id="53378.BRW65_25670"/>
<dbReference type="RefSeq" id="WP_073879639.1">
    <property type="nucleotide sequence ID" value="NZ_MPNT01000036.1"/>
</dbReference>
<dbReference type="Gene3D" id="3.40.50.1000">
    <property type="entry name" value="HAD superfamily/HAD-like"/>
    <property type="match status" value="1"/>
</dbReference>
<organism evidence="1 2">
    <name type="scientific">Mycobacterium paraffinicum</name>
    <dbReference type="NCBI Taxonomy" id="53378"/>
    <lineage>
        <taxon>Bacteria</taxon>
        <taxon>Bacillati</taxon>
        <taxon>Actinomycetota</taxon>
        <taxon>Actinomycetes</taxon>
        <taxon>Mycobacteriales</taxon>
        <taxon>Mycobacteriaceae</taxon>
        <taxon>Mycobacterium</taxon>
    </lineage>
</organism>
<keyword evidence="2" id="KW-1185">Reference proteome</keyword>
<dbReference type="InterPro" id="IPR023214">
    <property type="entry name" value="HAD_sf"/>
</dbReference>
<dbReference type="InterPro" id="IPR036412">
    <property type="entry name" value="HAD-like_sf"/>
</dbReference>
<dbReference type="Gene3D" id="1.10.150.240">
    <property type="entry name" value="Putative phosphatase, domain 2"/>
    <property type="match status" value="1"/>
</dbReference>
<dbReference type="InterPro" id="IPR051806">
    <property type="entry name" value="HAD-like_SPP"/>
</dbReference>
<dbReference type="GO" id="GO:0050308">
    <property type="term" value="F:sugar-phosphatase activity"/>
    <property type="evidence" value="ECO:0007669"/>
    <property type="project" value="TreeGrafter"/>
</dbReference>
<sequence length="219" mass="23076">MVVLRGKRILCDIDGTLIDSTATVEQSWRTWANEYGVDYEVVREVCHGRRTEDTVAQFVAPHDLVAATARQLALQELADLDGVLELPGARRLLDALPHSYWAAVTSGPRSLMAARLAAARLPAPTLLIAAEDVSNGKPNPESYLKAAAALGVEARECLVVEDAPAGVGAGRAAGAQVLAVTTTHRAAELADADVVVTDLSCVSVKVTDGGVELLVTESR</sequence>
<proteinExistence type="predicted"/>
<comment type="caution">
    <text evidence="1">The sequence shown here is derived from an EMBL/GenBank/DDBJ whole genome shotgun (WGS) entry which is preliminary data.</text>
</comment>
<dbReference type="SFLD" id="SFLDS00003">
    <property type="entry name" value="Haloacid_Dehalogenase"/>
    <property type="match status" value="1"/>
</dbReference>
<dbReference type="SUPFAM" id="SSF56784">
    <property type="entry name" value="HAD-like"/>
    <property type="match status" value="1"/>
</dbReference>
<dbReference type="PANTHER" id="PTHR43481:SF4">
    <property type="entry name" value="GLYCEROL-1-PHOSPHATE PHOSPHOHYDROLASE 1-RELATED"/>
    <property type="match status" value="1"/>
</dbReference>
<dbReference type="NCBIfam" id="TIGR01509">
    <property type="entry name" value="HAD-SF-IA-v3"/>
    <property type="match status" value="1"/>
</dbReference>
<protein>
    <submittedName>
        <fullName evidence="1">Phosphatase</fullName>
    </submittedName>
</protein>
<dbReference type="Pfam" id="PF00702">
    <property type="entry name" value="Hydrolase"/>
    <property type="match status" value="1"/>
</dbReference>
<dbReference type="PANTHER" id="PTHR43481">
    <property type="entry name" value="FRUCTOSE-1-PHOSPHATE PHOSPHATASE"/>
    <property type="match status" value="1"/>
</dbReference>
<dbReference type="InterPro" id="IPR006439">
    <property type="entry name" value="HAD-SF_hydro_IA"/>
</dbReference>
<dbReference type="Proteomes" id="UP000186438">
    <property type="component" value="Unassembled WGS sequence"/>
</dbReference>
<evidence type="ECO:0000313" key="1">
    <source>
        <dbReference type="EMBL" id="OJZ67928.1"/>
    </source>
</evidence>
<dbReference type="OrthoDB" id="9800058at2"/>